<comment type="function">
    <text evidence="8">Catalyzes the NADPH-dependent reduction of glutamyl-tRNA(Glu) to glutamate 1-semialdehyde (GSA).</text>
</comment>
<feature type="domain" description="Quinate/shikimate 5-dehydrogenase/glutamyl-tRNA reductase" evidence="15">
    <location>
        <begin position="153"/>
        <end position="279"/>
    </location>
</feature>
<dbReference type="Proteomes" id="UP001451606">
    <property type="component" value="Chromosome"/>
</dbReference>
<dbReference type="SUPFAM" id="SSF51735">
    <property type="entry name" value="NAD(P)-binding Rossmann-fold domains"/>
    <property type="match status" value="1"/>
</dbReference>
<dbReference type="EC" id="1.2.1.70" evidence="3 8"/>
<accession>A0AAX4NGL6</accession>
<feature type="binding site" evidence="8 10">
    <location>
        <begin position="93"/>
        <end position="95"/>
    </location>
    <ligand>
        <name>substrate</name>
    </ligand>
</feature>
<evidence type="ECO:0000313" key="17">
    <source>
        <dbReference type="EMBL" id="WYY00549.1"/>
    </source>
</evidence>
<organism evidence="17 18">
    <name type="scientific">Oxyplasma meridianum</name>
    <dbReference type="NCBI Taxonomy" id="3073602"/>
    <lineage>
        <taxon>Archaea</taxon>
        <taxon>Methanobacteriati</taxon>
        <taxon>Thermoplasmatota</taxon>
        <taxon>Thermoplasmata</taxon>
        <taxon>Thermoplasmatales</taxon>
        <taxon>Thermoplasmataceae</taxon>
        <taxon>Oxyplasma</taxon>
    </lineage>
</organism>
<feature type="binding site" evidence="8 10">
    <location>
        <begin position="46"/>
        <end position="49"/>
    </location>
    <ligand>
        <name>substrate</name>
    </ligand>
</feature>
<evidence type="ECO:0000259" key="16">
    <source>
        <dbReference type="Pfam" id="PF05201"/>
    </source>
</evidence>
<dbReference type="NCBIfam" id="TIGR01035">
    <property type="entry name" value="hemA"/>
    <property type="match status" value="1"/>
</dbReference>
<evidence type="ECO:0000256" key="8">
    <source>
        <dbReference type="HAMAP-Rule" id="MF_00087"/>
    </source>
</evidence>
<sequence>MAQFTVVSWNYRDTPGVLDSNISLGYSYWEEALKSRGIKKYVILVTCNRLELYFYWNLTDTSGFQNSVIKRDEDAVRHLFRVASGLESMSVGENDILRQIKESYETALERGHVNKPLSAIFRKSLSIGKRVRERTSISKGKTSIPSIAIEKLKSKFGIEGKKVLIIGTGRMAISLGKYIGKENPASITVCGRNPEKTMEAATILNCKFASLRNMKEEIKENDIILTATTSSEILIKREDMIWAGRDKFFVDISKPDNIENLTESIEGIHVMNIGSLENVMEMNRSMKKKEILAAGNMVEEEIEKTMKKFKEIEYDDLIAHMYRYSRLKQKEEVEEFKREISKGTDIDSAIYAMANSLSKKVLSPYTAAFRKMIETSDPKELNRFLSELKTAIHGEEFGEIDDIMNT</sequence>
<dbReference type="Pfam" id="PF00745">
    <property type="entry name" value="GlutR_dimer"/>
    <property type="match status" value="1"/>
</dbReference>
<dbReference type="Gene3D" id="3.30.460.30">
    <property type="entry name" value="Glutamyl-tRNA reductase, N-terminal domain"/>
    <property type="match status" value="1"/>
</dbReference>
<dbReference type="RefSeq" id="WP_393970884.1">
    <property type="nucleotide sequence ID" value="NZ_CP133772.1"/>
</dbReference>
<evidence type="ECO:0000313" key="18">
    <source>
        <dbReference type="Proteomes" id="UP001451606"/>
    </source>
</evidence>
<feature type="binding site" evidence="8 11">
    <location>
        <begin position="167"/>
        <end position="172"/>
    </location>
    <ligand>
        <name>NADP(+)</name>
        <dbReference type="ChEBI" id="CHEBI:58349"/>
    </ligand>
</feature>
<feature type="site" description="Important for activity" evidence="8 12">
    <location>
        <position position="78"/>
    </location>
</feature>
<dbReference type="InterPro" id="IPR036291">
    <property type="entry name" value="NAD(P)-bd_dom_sf"/>
</dbReference>
<evidence type="ECO:0000256" key="7">
    <source>
        <dbReference type="ARBA" id="ARBA00047464"/>
    </source>
</evidence>
<dbReference type="Gene3D" id="3.40.50.720">
    <property type="entry name" value="NAD(P)-binding Rossmann-like Domain"/>
    <property type="match status" value="1"/>
</dbReference>
<feature type="domain" description="Tetrapyrrole biosynthesis glutamyl-tRNA reductase dimerisation" evidence="14">
    <location>
        <begin position="294"/>
        <end position="388"/>
    </location>
</feature>
<protein>
    <recommendedName>
        <fullName evidence="3 8">Glutamyl-tRNA reductase</fullName>
        <shortName evidence="8">GluTR</shortName>
        <ecNumber evidence="3 8">1.2.1.70</ecNumber>
    </recommendedName>
</protein>
<dbReference type="GO" id="GO:0019353">
    <property type="term" value="P:protoporphyrinogen IX biosynthetic process from glutamate"/>
    <property type="evidence" value="ECO:0007669"/>
    <property type="project" value="TreeGrafter"/>
</dbReference>
<evidence type="ECO:0000256" key="2">
    <source>
        <dbReference type="ARBA" id="ARBA00005916"/>
    </source>
</evidence>
<comment type="similarity">
    <text evidence="2 8 13">Belongs to the glutamyl-tRNA reductase family.</text>
</comment>
<comment type="subunit">
    <text evidence="8">Homodimer.</text>
</comment>
<name>A0AAX4NGL6_9ARCH</name>
<dbReference type="InterPro" id="IPR018214">
    <property type="entry name" value="GluRdtase_CS"/>
</dbReference>
<comment type="domain">
    <text evidence="8">Possesses an unusual extended V-shaped dimeric structure with each monomer consisting of three distinct domains arranged along a curved 'spinal' alpha-helix. The N-terminal catalytic domain specifically recognizes the glutamate moiety of the substrate. The second domain is the NADPH-binding domain, and the third C-terminal domain is responsible for dimerization.</text>
</comment>
<evidence type="ECO:0000259" key="15">
    <source>
        <dbReference type="Pfam" id="PF01488"/>
    </source>
</evidence>
<dbReference type="InterPro" id="IPR036453">
    <property type="entry name" value="GluRdtase_dimer_dom_sf"/>
</dbReference>
<dbReference type="SUPFAM" id="SSF69742">
    <property type="entry name" value="Glutamyl tRNA-reductase catalytic, N-terminal domain"/>
    <property type="match status" value="1"/>
</dbReference>
<dbReference type="InterPro" id="IPR015895">
    <property type="entry name" value="4pyrrol_synth_GluRdtase_N"/>
</dbReference>
<proteinExistence type="inferred from homology"/>
<feature type="binding site" evidence="8 10">
    <location>
        <position position="99"/>
    </location>
    <ligand>
        <name>substrate</name>
    </ligand>
</feature>
<dbReference type="Pfam" id="PF05201">
    <property type="entry name" value="GlutR_N"/>
    <property type="match status" value="1"/>
</dbReference>
<dbReference type="Pfam" id="PF01488">
    <property type="entry name" value="Shikimate_DH"/>
    <property type="match status" value="1"/>
</dbReference>
<dbReference type="InterPro" id="IPR006151">
    <property type="entry name" value="Shikm_DH/Glu-tRNA_Rdtase"/>
</dbReference>
<dbReference type="HAMAP" id="MF_00087">
    <property type="entry name" value="Glu_tRNA_reductase"/>
    <property type="match status" value="1"/>
</dbReference>
<dbReference type="InterPro" id="IPR000343">
    <property type="entry name" value="4pyrrol_synth_GluRdtase"/>
</dbReference>
<evidence type="ECO:0000256" key="13">
    <source>
        <dbReference type="RuleBase" id="RU000584"/>
    </source>
</evidence>
<keyword evidence="18" id="KW-1185">Reference proteome</keyword>
<evidence type="ECO:0000256" key="10">
    <source>
        <dbReference type="PIRSR" id="PIRSR000445-2"/>
    </source>
</evidence>
<comment type="catalytic activity">
    <reaction evidence="7 8 13">
        <text>(S)-4-amino-5-oxopentanoate + tRNA(Glu) + NADP(+) = L-glutamyl-tRNA(Glu) + NADPH + H(+)</text>
        <dbReference type="Rhea" id="RHEA:12344"/>
        <dbReference type="Rhea" id="RHEA-COMP:9663"/>
        <dbReference type="Rhea" id="RHEA-COMP:9680"/>
        <dbReference type="ChEBI" id="CHEBI:15378"/>
        <dbReference type="ChEBI" id="CHEBI:57501"/>
        <dbReference type="ChEBI" id="CHEBI:57783"/>
        <dbReference type="ChEBI" id="CHEBI:58349"/>
        <dbReference type="ChEBI" id="CHEBI:78442"/>
        <dbReference type="ChEBI" id="CHEBI:78520"/>
        <dbReference type="EC" id="1.2.1.70"/>
    </reaction>
</comment>
<dbReference type="GO" id="GO:0008883">
    <property type="term" value="F:glutamyl-tRNA reductase activity"/>
    <property type="evidence" value="ECO:0007669"/>
    <property type="project" value="UniProtKB-UniRule"/>
</dbReference>
<dbReference type="GO" id="GO:0050661">
    <property type="term" value="F:NADP binding"/>
    <property type="evidence" value="ECO:0007669"/>
    <property type="project" value="InterPro"/>
</dbReference>
<evidence type="ECO:0000256" key="4">
    <source>
        <dbReference type="ARBA" id="ARBA00022857"/>
    </source>
</evidence>
<keyword evidence="4 8" id="KW-0521">NADP</keyword>
<dbReference type="PANTHER" id="PTHR43013:SF1">
    <property type="entry name" value="GLUTAMYL-TRNA REDUCTASE"/>
    <property type="match status" value="1"/>
</dbReference>
<evidence type="ECO:0000256" key="12">
    <source>
        <dbReference type="PIRSR" id="PIRSR000445-4"/>
    </source>
</evidence>
<dbReference type="PIRSF" id="PIRSF000445">
    <property type="entry name" value="4pyrrol_synth_GluRdtase"/>
    <property type="match status" value="1"/>
</dbReference>
<keyword evidence="5 8" id="KW-0560">Oxidoreductase</keyword>
<dbReference type="InterPro" id="IPR015896">
    <property type="entry name" value="4pyrrol_synth_GluRdtase_dimer"/>
</dbReference>
<dbReference type="KEGG" id="omr:OXIME_001126"/>
<dbReference type="GeneID" id="95967863"/>
<feature type="active site" description="Nucleophile" evidence="8 9">
    <location>
        <position position="47"/>
    </location>
</feature>
<evidence type="ECO:0000256" key="11">
    <source>
        <dbReference type="PIRSR" id="PIRSR000445-3"/>
    </source>
</evidence>
<evidence type="ECO:0000259" key="14">
    <source>
        <dbReference type="Pfam" id="PF00745"/>
    </source>
</evidence>
<dbReference type="PROSITE" id="PS00747">
    <property type="entry name" value="GLUTR"/>
    <property type="match status" value="1"/>
</dbReference>
<dbReference type="AlphaFoldDB" id="A0AAX4NGL6"/>
<gene>
    <name evidence="8 17" type="primary">hemA</name>
    <name evidence="17" type="ORF">OXIME_001126</name>
</gene>
<keyword evidence="6 8" id="KW-0627">Porphyrin biosynthesis</keyword>
<comment type="pathway">
    <text evidence="1 8 13">Porphyrin-containing compound metabolism; protoporphyrin-IX biosynthesis; 5-aminolevulinate from L-glutamyl-tRNA(Glu): step 1/2.</text>
</comment>
<reference evidence="17 18" key="1">
    <citation type="submission" date="2023-09" db="EMBL/GenBank/DDBJ databases">
        <authorList>
            <person name="Golyshina O.V."/>
            <person name="Lunev E.A."/>
            <person name="Bargiela R."/>
            <person name="Gaines M.C."/>
            <person name="Daum B."/>
            <person name="Bale N.J."/>
            <person name="Koenen M."/>
            <person name="Sinninghe Damst J.S."/>
            <person name="Yakimov M."/>
            <person name="Golyshin P.N."/>
        </authorList>
    </citation>
    <scope>NUCLEOTIDE SEQUENCE [LARGE SCALE GENOMIC DNA]</scope>
    <source>
        <strain evidence="17 18">M1</strain>
    </source>
</reference>
<dbReference type="SUPFAM" id="SSF69075">
    <property type="entry name" value="Glutamyl tRNA-reductase dimerization domain"/>
    <property type="match status" value="1"/>
</dbReference>
<evidence type="ECO:0000256" key="9">
    <source>
        <dbReference type="PIRSR" id="PIRSR000445-1"/>
    </source>
</evidence>
<comment type="miscellaneous">
    <text evidence="8">During catalysis, the active site Cys acts as a nucleophile attacking the alpha-carbonyl group of tRNA-bound glutamate with the formation of a thioester intermediate between enzyme and glutamate, and the concomitant release of tRNA(Glu). The thioester intermediate is finally reduced by direct hydride transfer from NADPH, to form the product GSA.</text>
</comment>
<feature type="binding site" evidence="8 10">
    <location>
        <position position="88"/>
    </location>
    <ligand>
        <name>substrate</name>
    </ligand>
</feature>
<feature type="domain" description="Glutamyl-tRNA reductase N-terminal" evidence="16">
    <location>
        <begin position="9"/>
        <end position="135"/>
    </location>
</feature>
<dbReference type="EMBL" id="CP133772">
    <property type="protein sequence ID" value="WYY00549.1"/>
    <property type="molecule type" value="Genomic_DNA"/>
</dbReference>
<evidence type="ECO:0000256" key="1">
    <source>
        <dbReference type="ARBA" id="ARBA00005059"/>
    </source>
</evidence>
<evidence type="ECO:0000256" key="3">
    <source>
        <dbReference type="ARBA" id="ARBA00012970"/>
    </source>
</evidence>
<evidence type="ECO:0000256" key="6">
    <source>
        <dbReference type="ARBA" id="ARBA00023244"/>
    </source>
</evidence>
<dbReference type="InterPro" id="IPR036343">
    <property type="entry name" value="GluRdtase_N_sf"/>
</dbReference>
<dbReference type="PANTHER" id="PTHR43013">
    <property type="entry name" value="GLUTAMYL-TRNA REDUCTASE"/>
    <property type="match status" value="1"/>
</dbReference>
<evidence type="ECO:0000256" key="5">
    <source>
        <dbReference type="ARBA" id="ARBA00023002"/>
    </source>
</evidence>